<evidence type="ECO:0000313" key="1">
    <source>
        <dbReference type="EMBL" id="MBB6004611.1"/>
    </source>
</evidence>
<keyword evidence="2" id="KW-1185">Reference proteome</keyword>
<gene>
    <name evidence="1" type="ORF">HNP25_003277</name>
</gene>
<protein>
    <submittedName>
        <fullName evidence="1">Uncharacterized protein</fullName>
    </submittedName>
</protein>
<evidence type="ECO:0000313" key="2">
    <source>
        <dbReference type="Proteomes" id="UP000524404"/>
    </source>
</evidence>
<accession>A0A841EYP2</accession>
<dbReference type="Proteomes" id="UP000524404">
    <property type="component" value="Unassembled WGS sequence"/>
</dbReference>
<reference evidence="1 2" key="1">
    <citation type="submission" date="2020-08" db="EMBL/GenBank/DDBJ databases">
        <title>Functional genomics of gut bacteria from endangered species of beetles.</title>
        <authorList>
            <person name="Carlos-Shanley C."/>
        </authorList>
    </citation>
    <scope>NUCLEOTIDE SEQUENCE [LARGE SCALE GENOMIC DNA]</scope>
    <source>
        <strain evidence="1 2">S00070</strain>
    </source>
</reference>
<proteinExistence type="predicted"/>
<sequence length="72" mass="8203">MKTNNLSTSTGMLTLEFSNLTSTINQPKTTSKRKISNVSIPKILITYKASEINKHSQKESNQTKFIYIKPKR</sequence>
<dbReference type="EMBL" id="JACHKT010000026">
    <property type="protein sequence ID" value="MBB6004611.1"/>
    <property type="molecule type" value="Genomic_DNA"/>
</dbReference>
<comment type="caution">
    <text evidence="1">The sequence shown here is derived from an EMBL/GenBank/DDBJ whole genome shotgun (WGS) entry which is preliminary data.</text>
</comment>
<organism evidence="1 2">
    <name type="scientific">Arcicella rosea</name>
    <dbReference type="NCBI Taxonomy" id="502909"/>
    <lineage>
        <taxon>Bacteria</taxon>
        <taxon>Pseudomonadati</taxon>
        <taxon>Bacteroidota</taxon>
        <taxon>Cytophagia</taxon>
        <taxon>Cytophagales</taxon>
        <taxon>Flectobacillaceae</taxon>
        <taxon>Arcicella</taxon>
    </lineage>
</organism>
<name>A0A841EYP2_9BACT</name>
<dbReference type="AlphaFoldDB" id="A0A841EYP2"/>